<proteinExistence type="predicted"/>
<organism evidence="1">
    <name type="scientific">Rhizophora mucronata</name>
    <name type="common">Asiatic mangrove</name>
    <dbReference type="NCBI Taxonomy" id="61149"/>
    <lineage>
        <taxon>Eukaryota</taxon>
        <taxon>Viridiplantae</taxon>
        <taxon>Streptophyta</taxon>
        <taxon>Embryophyta</taxon>
        <taxon>Tracheophyta</taxon>
        <taxon>Spermatophyta</taxon>
        <taxon>Magnoliopsida</taxon>
        <taxon>eudicotyledons</taxon>
        <taxon>Gunneridae</taxon>
        <taxon>Pentapetalae</taxon>
        <taxon>rosids</taxon>
        <taxon>fabids</taxon>
        <taxon>Malpighiales</taxon>
        <taxon>Rhizophoraceae</taxon>
        <taxon>Rhizophora</taxon>
    </lineage>
</organism>
<name>A0A2P2P632_RHIMU</name>
<dbReference type="EMBL" id="GGEC01069730">
    <property type="protein sequence ID" value="MBX50214.1"/>
    <property type="molecule type" value="Transcribed_RNA"/>
</dbReference>
<dbReference type="AlphaFoldDB" id="A0A2P2P632"/>
<protein>
    <submittedName>
        <fullName evidence="1">Uncharacterized protein</fullName>
    </submittedName>
</protein>
<sequence>MMFALKTKDNNKEMEWEGALIGKKNLGTYSQILFACRISVAVVVYRFCTSVVSRHQVLISPAQRS</sequence>
<evidence type="ECO:0000313" key="1">
    <source>
        <dbReference type="EMBL" id="MBX50214.1"/>
    </source>
</evidence>
<reference evidence="1" key="1">
    <citation type="submission" date="2018-02" db="EMBL/GenBank/DDBJ databases">
        <title>Rhizophora mucronata_Transcriptome.</title>
        <authorList>
            <person name="Meera S.P."/>
            <person name="Sreeshan A."/>
            <person name="Augustine A."/>
        </authorList>
    </citation>
    <scope>NUCLEOTIDE SEQUENCE</scope>
    <source>
        <tissue evidence="1">Leaf</tissue>
    </source>
</reference>
<accession>A0A2P2P632</accession>